<evidence type="ECO:0000256" key="1">
    <source>
        <dbReference type="ARBA" id="ARBA00022801"/>
    </source>
</evidence>
<dbReference type="InterPro" id="IPR036412">
    <property type="entry name" value="HAD-like_sf"/>
</dbReference>
<feature type="compositionally biased region" description="Basic and acidic residues" evidence="5">
    <location>
        <begin position="91"/>
        <end position="104"/>
    </location>
</feature>
<gene>
    <name evidence="7" type="ORF">GOCE00092_LOCUS9602</name>
</gene>
<dbReference type="AlphaFoldDB" id="A0A7S1UWP9"/>
<dbReference type="SUPFAM" id="SSF56784">
    <property type="entry name" value="HAD-like"/>
    <property type="match status" value="1"/>
</dbReference>
<dbReference type="GO" id="GO:0004721">
    <property type="term" value="F:phosphoprotein phosphatase activity"/>
    <property type="evidence" value="ECO:0007669"/>
    <property type="project" value="UniProtKB-KW"/>
</dbReference>
<dbReference type="InterPro" id="IPR011948">
    <property type="entry name" value="Dullard_phosphatase"/>
</dbReference>
<evidence type="ECO:0000313" key="7">
    <source>
        <dbReference type="EMBL" id="CAD9280692.1"/>
    </source>
</evidence>
<protein>
    <recommendedName>
        <fullName evidence="6">FCP1 homology domain-containing protein</fullName>
    </recommendedName>
</protein>
<feature type="domain" description="FCP1 homology" evidence="6">
    <location>
        <begin position="218"/>
        <end position="377"/>
    </location>
</feature>
<dbReference type="FunFam" id="3.40.50.1000:FF:000015">
    <property type="entry name" value="CTD small phosphatase-like protein 2"/>
    <property type="match status" value="1"/>
</dbReference>
<dbReference type="NCBIfam" id="TIGR02251">
    <property type="entry name" value="HIF-SF_euk"/>
    <property type="match status" value="1"/>
</dbReference>
<dbReference type="InterPro" id="IPR004274">
    <property type="entry name" value="FCP1_dom"/>
</dbReference>
<comment type="similarity">
    <text evidence="4">Belongs to the CTDSPL2 family.</text>
</comment>
<accession>A0A7S1UWP9</accession>
<keyword evidence="2" id="KW-0904">Protein phosphatase</keyword>
<dbReference type="PANTHER" id="PTHR12210">
    <property type="entry name" value="DULLARD PROTEIN PHOSPHATASE"/>
    <property type="match status" value="1"/>
</dbReference>
<dbReference type="PROSITE" id="PS50969">
    <property type="entry name" value="FCP1"/>
    <property type="match status" value="1"/>
</dbReference>
<evidence type="ECO:0000256" key="2">
    <source>
        <dbReference type="ARBA" id="ARBA00022912"/>
    </source>
</evidence>
<dbReference type="CDD" id="cd07521">
    <property type="entry name" value="HAD_FCP1-like"/>
    <property type="match status" value="1"/>
</dbReference>
<feature type="region of interest" description="Disordered" evidence="5">
    <location>
        <begin position="1"/>
        <end position="105"/>
    </location>
</feature>
<dbReference type="SMART" id="SM00577">
    <property type="entry name" value="CPDc"/>
    <property type="match status" value="1"/>
</dbReference>
<feature type="compositionally biased region" description="Polar residues" evidence="5">
    <location>
        <begin position="45"/>
        <end position="59"/>
    </location>
</feature>
<feature type="region of interest" description="Disordered" evidence="5">
    <location>
        <begin position="127"/>
        <end position="162"/>
    </location>
</feature>
<dbReference type="InterPro" id="IPR050365">
    <property type="entry name" value="TIM50"/>
</dbReference>
<organism evidence="7">
    <name type="scientific">Grammatophora oceanica</name>
    <dbReference type="NCBI Taxonomy" id="210454"/>
    <lineage>
        <taxon>Eukaryota</taxon>
        <taxon>Sar</taxon>
        <taxon>Stramenopiles</taxon>
        <taxon>Ochrophyta</taxon>
        <taxon>Bacillariophyta</taxon>
        <taxon>Fragilariophyceae</taxon>
        <taxon>Fragilariophycidae</taxon>
        <taxon>Rhabdonematales</taxon>
        <taxon>Grammatophoraceae</taxon>
        <taxon>Grammatophora</taxon>
    </lineage>
</organism>
<dbReference type="InterPro" id="IPR023214">
    <property type="entry name" value="HAD_sf"/>
</dbReference>
<dbReference type="GO" id="GO:0005634">
    <property type="term" value="C:nucleus"/>
    <property type="evidence" value="ECO:0007669"/>
    <property type="project" value="UniProtKB-ARBA"/>
</dbReference>
<dbReference type="Pfam" id="PF03031">
    <property type="entry name" value="NIF"/>
    <property type="match status" value="1"/>
</dbReference>
<evidence type="ECO:0000259" key="6">
    <source>
        <dbReference type="PROSITE" id="PS50969"/>
    </source>
</evidence>
<name>A0A7S1UWP9_9STRA</name>
<proteinExistence type="inferred from homology"/>
<sequence length="402" mass="45182">MSDSGNANGVVVCKTPQRNNYAAPHTPIASAKRPRQSAGGTTGTPRATPSKQLSDSVIKSPSGRRLETHPEDAITSHVSSEMSPMHPPRPVVRDETEQTEKETGDWSVTGQVGALFSPVLSFLSTGSSKDEIEQGASEEAAQITDEGEENFEEVSEKEELDDDVRMAEGEAVPDQIPQDPTEDEDEDEFNPYLFIKSLPKYELVRHLTPPVALPLKNQQSPRITLVLDLDETLCHATVEPIDDADLIFPVVFHGMEYQVHVRLRPHLYDFLEAVYTKFEVVVFTASQKVYADELLDRIDPQRKYIQHRMFRDSCLAVEGNFLKDLTVLGRDLKQAVLVDNSPHAFGYQYDNGIPIESWFDDPHDTELLKLRDFLTEDLISSGDDVRPTVRNKFETYIKVREA</sequence>
<dbReference type="Gene3D" id="3.40.50.1000">
    <property type="entry name" value="HAD superfamily/HAD-like"/>
    <property type="match status" value="1"/>
</dbReference>
<comment type="function">
    <text evidence="3">Probable phosphatase.</text>
</comment>
<feature type="compositionally biased region" description="Acidic residues" evidence="5">
    <location>
        <begin position="145"/>
        <end position="162"/>
    </location>
</feature>
<reference evidence="7" key="1">
    <citation type="submission" date="2021-01" db="EMBL/GenBank/DDBJ databases">
        <authorList>
            <person name="Corre E."/>
            <person name="Pelletier E."/>
            <person name="Niang G."/>
            <person name="Scheremetjew M."/>
            <person name="Finn R."/>
            <person name="Kale V."/>
            <person name="Holt S."/>
            <person name="Cochrane G."/>
            <person name="Meng A."/>
            <person name="Brown T."/>
            <person name="Cohen L."/>
        </authorList>
    </citation>
    <scope>NUCLEOTIDE SEQUENCE</scope>
    <source>
        <strain evidence="7">CCMP 410</strain>
    </source>
</reference>
<evidence type="ECO:0000256" key="5">
    <source>
        <dbReference type="SAM" id="MobiDB-lite"/>
    </source>
</evidence>
<dbReference type="EMBL" id="HBGK01019039">
    <property type="protein sequence ID" value="CAD9280692.1"/>
    <property type="molecule type" value="Transcribed_RNA"/>
</dbReference>
<evidence type="ECO:0000256" key="3">
    <source>
        <dbReference type="ARBA" id="ARBA00037324"/>
    </source>
</evidence>
<keyword evidence="1" id="KW-0378">Hydrolase</keyword>
<evidence type="ECO:0000256" key="4">
    <source>
        <dbReference type="ARBA" id="ARBA00038355"/>
    </source>
</evidence>
<feature type="compositionally biased region" description="Basic and acidic residues" evidence="5">
    <location>
        <begin position="64"/>
        <end position="74"/>
    </location>
</feature>